<evidence type="ECO:0000256" key="1">
    <source>
        <dbReference type="SAM" id="MobiDB-lite"/>
    </source>
</evidence>
<gene>
    <name evidence="2" type="ORF">ILYODFUR_005792</name>
</gene>
<organism evidence="2 3">
    <name type="scientific">Ilyodon furcidens</name>
    <name type="common">goldbreast splitfin</name>
    <dbReference type="NCBI Taxonomy" id="33524"/>
    <lineage>
        <taxon>Eukaryota</taxon>
        <taxon>Metazoa</taxon>
        <taxon>Chordata</taxon>
        <taxon>Craniata</taxon>
        <taxon>Vertebrata</taxon>
        <taxon>Euteleostomi</taxon>
        <taxon>Actinopterygii</taxon>
        <taxon>Neopterygii</taxon>
        <taxon>Teleostei</taxon>
        <taxon>Neoteleostei</taxon>
        <taxon>Acanthomorphata</taxon>
        <taxon>Ovalentaria</taxon>
        <taxon>Atherinomorphae</taxon>
        <taxon>Cyprinodontiformes</taxon>
        <taxon>Goodeidae</taxon>
        <taxon>Ilyodon</taxon>
    </lineage>
</organism>
<evidence type="ECO:0000313" key="3">
    <source>
        <dbReference type="Proteomes" id="UP001482620"/>
    </source>
</evidence>
<evidence type="ECO:0000313" key="2">
    <source>
        <dbReference type="EMBL" id="MEQ2250910.1"/>
    </source>
</evidence>
<proteinExistence type="predicted"/>
<reference evidence="2 3" key="1">
    <citation type="submission" date="2021-06" db="EMBL/GenBank/DDBJ databases">
        <authorList>
            <person name="Palmer J.M."/>
        </authorList>
    </citation>
    <scope>NUCLEOTIDE SEQUENCE [LARGE SCALE GENOMIC DNA]</scope>
    <source>
        <strain evidence="3">if_2019</strain>
        <tissue evidence="2">Muscle</tissue>
    </source>
</reference>
<feature type="region of interest" description="Disordered" evidence="1">
    <location>
        <begin position="51"/>
        <end position="73"/>
    </location>
</feature>
<comment type="caution">
    <text evidence="2">The sequence shown here is derived from an EMBL/GenBank/DDBJ whole genome shotgun (WGS) entry which is preliminary data.</text>
</comment>
<dbReference type="Proteomes" id="UP001482620">
    <property type="component" value="Unassembled WGS sequence"/>
</dbReference>
<dbReference type="EMBL" id="JAHRIQ010093028">
    <property type="protein sequence ID" value="MEQ2250910.1"/>
    <property type="molecule type" value="Genomic_DNA"/>
</dbReference>
<protein>
    <submittedName>
        <fullName evidence="2">Uncharacterized protein</fullName>
    </submittedName>
</protein>
<name>A0ABV0V2N7_9TELE</name>
<accession>A0ABV0V2N7</accession>
<keyword evidence="3" id="KW-1185">Reference proteome</keyword>
<sequence length="110" mass="12764">MQVPNWKKFPVRAGHMNHHYSLLISIQTSLQAHKDFHVLEKIQDTISMGLSSVQGSGGESGPFPRSRHKKNSHNMQQKCLNEQQVNFFKVIQHHFILWYRAGMKTRGLQI</sequence>